<dbReference type="STRING" id="81824.A9UXC2"/>
<evidence type="ECO:0000313" key="4">
    <source>
        <dbReference type="EMBL" id="EDQ90363.1"/>
    </source>
</evidence>
<dbReference type="InterPro" id="IPR049270">
    <property type="entry name" value="CFAP58_CC"/>
</dbReference>
<evidence type="ECO:0000313" key="5">
    <source>
        <dbReference type="Proteomes" id="UP000001357"/>
    </source>
</evidence>
<dbReference type="EMBL" id="CH991548">
    <property type="protein sequence ID" value="EDQ90363.1"/>
    <property type="molecule type" value="Genomic_DNA"/>
</dbReference>
<keyword evidence="5" id="KW-1185">Reference proteome</keyword>
<dbReference type="Proteomes" id="UP000001357">
    <property type="component" value="Unassembled WGS sequence"/>
</dbReference>
<keyword evidence="1 2" id="KW-0175">Coiled coil</keyword>
<dbReference type="GeneID" id="5890072"/>
<feature type="domain" description="Cilia- and flagella-associated protein 58 central coiled coil" evidence="3">
    <location>
        <begin position="2"/>
        <end position="88"/>
    </location>
</feature>
<proteinExistence type="predicted"/>
<feature type="non-terminal residue" evidence="4">
    <location>
        <position position="1"/>
    </location>
</feature>
<dbReference type="KEGG" id="mbr:MONBRDRAFT_2444"/>
<feature type="coiled-coil region" evidence="2">
    <location>
        <begin position="156"/>
        <end position="244"/>
    </location>
</feature>
<evidence type="ECO:0000256" key="1">
    <source>
        <dbReference type="ARBA" id="ARBA00023054"/>
    </source>
</evidence>
<sequence length="245" mass="29248">QEKLSRIVAQGDEEKERHLKDKDKVMGERDALGSQLIRRNDELALVYEKLRLQQTALTKGEAQYRERQEDIKLLKLEIKRLKRERSLLDKGTSNIDELRQELFHVQRELLRERTRCKALEEEVQTPLNVHRWRRLEGSDPETYDMIQRIQTLQKRLIAKTEEASEKDLKVQELEKQYLESKALLARQPGPEIAEQLQIYQSAVKEKNKQLKAMASEINMYQTQVNEHKYDIERLQKELQDVKKRY</sequence>
<dbReference type="Pfam" id="PF21771">
    <property type="entry name" value="CFAP58_CC"/>
    <property type="match status" value="1"/>
</dbReference>
<dbReference type="PANTHER" id="PTHR32083:SF0">
    <property type="entry name" value="CILIA AND FLAGELLA-ASSOCIATED PROTEIN 58"/>
    <property type="match status" value="1"/>
</dbReference>
<reference evidence="4 5" key="1">
    <citation type="journal article" date="2008" name="Nature">
        <title>The genome of the choanoflagellate Monosiga brevicollis and the origin of metazoans.</title>
        <authorList>
            <consortium name="JGI Sequencing"/>
            <person name="King N."/>
            <person name="Westbrook M.J."/>
            <person name="Young S.L."/>
            <person name="Kuo A."/>
            <person name="Abedin M."/>
            <person name="Chapman J."/>
            <person name="Fairclough S."/>
            <person name="Hellsten U."/>
            <person name="Isogai Y."/>
            <person name="Letunic I."/>
            <person name="Marr M."/>
            <person name="Pincus D."/>
            <person name="Putnam N."/>
            <person name="Rokas A."/>
            <person name="Wright K.J."/>
            <person name="Zuzow R."/>
            <person name="Dirks W."/>
            <person name="Good M."/>
            <person name="Goodstein D."/>
            <person name="Lemons D."/>
            <person name="Li W."/>
            <person name="Lyons J.B."/>
            <person name="Morris A."/>
            <person name="Nichols S."/>
            <person name="Richter D.J."/>
            <person name="Salamov A."/>
            <person name="Bork P."/>
            <person name="Lim W.A."/>
            <person name="Manning G."/>
            <person name="Miller W.T."/>
            <person name="McGinnis W."/>
            <person name="Shapiro H."/>
            <person name="Tjian R."/>
            <person name="Grigoriev I.V."/>
            <person name="Rokhsar D."/>
        </authorList>
    </citation>
    <scope>NUCLEOTIDE SEQUENCE [LARGE SCALE GENOMIC DNA]</scope>
    <source>
        <strain evidence="5">MX1 / ATCC 50154</strain>
    </source>
</reference>
<evidence type="ECO:0000259" key="3">
    <source>
        <dbReference type="Pfam" id="PF21771"/>
    </source>
</evidence>
<name>A9UXC2_MONBE</name>
<dbReference type="RefSeq" id="XP_001745130.1">
    <property type="nucleotide sequence ID" value="XM_001745078.1"/>
</dbReference>
<accession>A9UXC2</accession>
<feature type="non-terminal residue" evidence="4">
    <location>
        <position position="245"/>
    </location>
</feature>
<dbReference type="OMA" id="SELTICK"/>
<protein>
    <recommendedName>
        <fullName evidence="3">Cilia- and flagella-associated protein 58 central coiled coil domain-containing protein</fullName>
    </recommendedName>
</protein>
<feature type="coiled-coil region" evidence="2">
    <location>
        <begin position="64"/>
        <end position="115"/>
    </location>
</feature>
<organism evidence="4 5">
    <name type="scientific">Monosiga brevicollis</name>
    <name type="common">Choanoflagellate</name>
    <dbReference type="NCBI Taxonomy" id="81824"/>
    <lineage>
        <taxon>Eukaryota</taxon>
        <taxon>Choanoflagellata</taxon>
        <taxon>Craspedida</taxon>
        <taxon>Salpingoecidae</taxon>
        <taxon>Monosiga</taxon>
    </lineage>
</organism>
<dbReference type="PANTHER" id="PTHR32083">
    <property type="entry name" value="CILIA AND FLAGELLA-ASSOCIATED PROTEIN 58-RELATED"/>
    <property type="match status" value="1"/>
</dbReference>
<dbReference type="eggNOG" id="ENOG502QPV7">
    <property type="taxonomic scope" value="Eukaryota"/>
</dbReference>
<evidence type="ECO:0000256" key="2">
    <source>
        <dbReference type="SAM" id="Coils"/>
    </source>
</evidence>
<gene>
    <name evidence="4" type="ORF">MONBRDRAFT_2444</name>
</gene>
<dbReference type="InParanoid" id="A9UXC2"/>
<dbReference type="AlphaFoldDB" id="A9UXC2"/>